<evidence type="ECO:0000313" key="4">
    <source>
        <dbReference type="WBParaSite" id="EgrG_001047500"/>
    </source>
</evidence>
<evidence type="ECO:0000313" key="3">
    <source>
        <dbReference type="Proteomes" id="UP000492820"/>
    </source>
</evidence>
<keyword evidence="1" id="KW-0472">Membrane</keyword>
<feature type="transmembrane region" description="Helical" evidence="1">
    <location>
        <begin position="200"/>
        <end position="227"/>
    </location>
</feature>
<keyword evidence="1" id="KW-0812">Transmembrane</keyword>
<evidence type="ECO:0000313" key="2">
    <source>
        <dbReference type="EMBL" id="CDS17710.1"/>
    </source>
</evidence>
<dbReference type="OrthoDB" id="6243819at2759"/>
<feature type="transmembrane region" description="Helical" evidence="1">
    <location>
        <begin position="276"/>
        <end position="299"/>
    </location>
</feature>
<reference evidence="4" key="3">
    <citation type="submission" date="2020-10" db="UniProtKB">
        <authorList>
            <consortium name="WormBaseParasite"/>
        </authorList>
    </citation>
    <scope>IDENTIFICATION</scope>
</reference>
<sequence length="421" mass="48296">MDSNSTHWESGDPRSLPDRIRSDLQYYYYSCQMVVLFSLPVSLCGILASSFTIFVMSSNRYAHYRCLLGYIEVFSGLLVNIGELLCLRVPLLLPTIATYHVGTNYEGPLRLFDPMSHAGASCCKALAFVRQFFNTFRSNLMLATCIHMGWETIQPLSTFTSLCAVFLIALLSSIPVLILTDHWKVWNLTICDFNQRIHSLLLAWTNVHCILYCDNLVSLLIVFTLGWKVNALQRQFDASSRYLRNTMHKSSFMSALFTGLSSKLKSTSERLVLLSYYCRFVATFKLLSVIAKLGVFLSNGKLAVTPLDYTSFCLWKATVDNYACLLDVILLMFAPVWWYCKSIQLRATVGWNCCQEHLNDTGKVRRIMPPNEVVTEEEGKVEAIRFFSEDTTRQVMKYRERFLTGSKEFTRPTPLQFHRQR</sequence>
<dbReference type="AlphaFoldDB" id="A0A068WDA5"/>
<feature type="transmembrane region" description="Helical" evidence="1">
    <location>
        <begin position="319"/>
        <end position="340"/>
    </location>
</feature>
<evidence type="ECO:0000256" key="1">
    <source>
        <dbReference type="SAM" id="Phobius"/>
    </source>
</evidence>
<protein>
    <submittedName>
        <fullName evidence="2 4">Uncharacterized protein</fullName>
    </submittedName>
</protein>
<accession>A0A068WDA5</accession>
<dbReference type="WBParaSite" id="EgrG_001047500">
    <property type="protein sequence ID" value="EgrG_001047500"/>
    <property type="gene ID" value="EgrG_001047500"/>
</dbReference>
<feature type="transmembrane region" description="Helical" evidence="1">
    <location>
        <begin position="158"/>
        <end position="179"/>
    </location>
</feature>
<keyword evidence="1" id="KW-1133">Transmembrane helix</keyword>
<organism evidence="2">
    <name type="scientific">Echinococcus granulosus</name>
    <name type="common">Hydatid tapeworm</name>
    <dbReference type="NCBI Taxonomy" id="6210"/>
    <lineage>
        <taxon>Eukaryota</taxon>
        <taxon>Metazoa</taxon>
        <taxon>Spiralia</taxon>
        <taxon>Lophotrochozoa</taxon>
        <taxon>Platyhelminthes</taxon>
        <taxon>Cestoda</taxon>
        <taxon>Eucestoda</taxon>
        <taxon>Cyclophyllidea</taxon>
        <taxon>Taeniidae</taxon>
        <taxon>Echinococcus</taxon>
        <taxon>Echinococcus granulosus group</taxon>
    </lineage>
</organism>
<dbReference type="EMBL" id="LK028577">
    <property type="protein sequence ID" value="CDS17710.1"/>
    <property type="molecule type" value="Genomic_DNA"/>
</dbReference>
<dbReference type="Proteomes" id="UP000492820">
    <property type="component" value="Unassembled WGS sequence"/>
</dbReference>
<feature type="transmembrane region" description="Helical" evidence="1">
    <location>
        <begin position="26"/>
        <end position="55"/>
    </location>
</feature>
<name>A0A068WDA5_ECHGR</name>
<gene>
    <name evidence="4" type="primary">EGR_06470</name>
    <name evidence="2" type="ORF">EgrG_001047500</name>
</gene>
<reference evidence="2 3" key="1">
    <citation type="journal article" date="2013" name="Nature">
        <title>The genomes of four tapeworm species reveal adaptations to parasitism.</title>
        <authorList>
            <person name="Tsai I.J."/>
            <person name="Zarowiecki M."/>
            <person name="Holroyd N."/>
            <person name="Garciarrubio A."/>
            <person name="Sanchez-Flores A."/>
            <person name="Brooks K.L."/>
            <person name="Tracey A."/>
            <person name="Bobes R.J."/>
            <person name="Fragoso G."/>
            <person name="Sciutto E."/>
            <person name="Aslett M."/>
            <person name="Beasley H."/>
            <person name="Bennett H.M."/>
            <person name="Cai J."/>
            <person name="Camicia F."/>
            <person name="Clark R."/>
            <person name="Cucher M."/>
            <person name="De Silva N."/>
            <person name="Day T.A."/>
            <person name="Deplazes P."/>
            <person name="Estrada K."/>
            <person name="Fernandez C."/>
            <person name="Holland P.W."/>
            <person name="Hou J."/>
            <person name="Hu S."/>
            <person name="Huckvale T."/>
            <person name="Hung S.S."/>
            <person name="Kamenetzky L."/>
            <person name="Keane J.A."/>
            <person name="Kiss F."/>
            <person name="Koziol U."/>
            <person name="Lambert O."/>
            <person name="Liu K."/>
            <person name="Luo X."/>
            <person name="Luo Y."/>
            <person name="Macchiaroli N."/>
            <person name="Nichol S."/>
            <person name="Paps J."/>
            <person name="Parkinson J."/>
            <person name="Pouchkina-Stantcheva N."/>
            <person name="Riddiford N."/>
            <person name="Rosenzvit M."/>
            <person name="Salinas G."/>
            <person name="Wasmuth J.D."/>
            <person name="Zamanian M."/>
            <person name="Zheng Y."/>
            <person name="Cai X."/>
            <person name="Soberon X."/>
            <person name="Olson P.D."/>
            <person name="Laclette J.P."/>
            <person name="Brehm K."/>
            <person name="Berriman M."/>
            <person name="Garciarrubio A."/>
            <person name="Bobes R.J."/>
            <person name="Fragoso G."/>
            <person name="Sanchez-Flores A."/>
            <person name="Estrada K."/>
            <person name="Cevallos M.A."/>
            <person name="Morett E."/>
            <person name="Gonzalez V."/>
            <person name="Portillo T."/>
            <person name="Ochoa-Leyva A."/>
            <person name="Jose M.V."/>
            <person name="Sciutto E."/>
            <person name="Landa A."/>
            <person name="Jimenez L."/>
            <person name="Valdes V."/>
            <person name="Carrero J.C."/>
            <person name="Larralde C."/>
            <person name="Morales-Montor J."/>
            <person name="Limon-Lason J."/>
            <person name="Soberon X."/>
            <person name="Laclette J.P."/>
        </authorList>
    </citation>
    <scope>NUCLEOTIDE SEQUENCE [LARGE SCALE GENOMIC DNA]</scope>
</reference>
<proteinExistence type="predicted"/>
<reference evidence="2" key="2">
    <citation type="submission" date="2014-06" db="EMBL/GenBank/DDBJ databases">
        <authorList>
            <person name="Aslett M."/>
        </authorList>
    </citation>
    <scope>NUCLEOTIDE SEQUENCE</scope>
</reference>